<protein>
    <submittedName>
        <fullName evidence="2">Uncharacterized protein</fullName>
    </submittedName>
</protein>
<feature type="region of interest" description="Disordered" evidence="1">
    <location>
        <begin position="237"/>
        <end position="256"/>
    </location>
</feature>
<feature type="compositionally biased region" description="Basic and acidic residues" evidence="1">
    <location>
        <begin position="149"/>
        <end position="160"/>
    </location>
</feature>
<evidence type="ECO:0000313" key="2">
    <source>
        <dbReference type="EMBL" id="CAE8627729.1"/>
    </source>
</evidence>
<feature type="region of interest" description="Disordered" evidence="1">
    <location>
        <begin position="115"/>
        <end position="160"/>
    </location>
</feature>
<feature type="region of interest" description="Disordered" evidence="1">
    <location>
        <begin position="34"/>
        <end position="76"/>
    </location>
</feature>
<dbReference type="Proteomes" id="UP000654075">
    <property type="component" value="Unassembled WGS sequence"/>
</dbReference>
<feature type="compositionally biased region" description="Polar residues" evidence="1">
    <location>
        <begin position="57"/>
        <end position="75"/>
    </location>
</feature>
<evidence type="ECO:0000313" key="3">
    <source>
        <dbReference type="Proteomes" id="UP000654075"/>
    </source>
</evidence>
<dbReference type="EMBL" id="CAJNNV010029253">
    <property type="protein sequence ID" value="CAE8627729.1"/>
    <property type="molecule type" value="Genomic_DNA"/>
</dbReference>
<evidence type="ECO:0000256" key="1">
    <source>
        <dbReference type="SAM" id="MobiDB-lite"/>
    </source>
</evidence>
<comment type="caution">
    <text evidence="2">The sequence shown here is derived from an EMBL/GenBank/DDBJ whole genome shotgun (WGS) entry which is preliminary data.</text>
</comment>
<proteinExistence type="predicted"/>
<feature type="compositionally biased region" description="Basic and acidic residues" evidence="1">
    <location>
        <begin position="131"/>
        <end position="141"/>
    </location>
</feature>
<reference evidence="2" key="1">
    <citation type="submission" date="2021-02" db="EMBL/GenBank/DDBJ databases">
        <authorList>
            <person name="Dougan E. K."/>
            <person name="Rhodes N."/>
            <person name="Thang M."/>
            <person name="Chan C."/>
        </authorList>
    </citation>
    <scope>NUCLEOTIDE SEQUENCE</scope>
</reference>
<keyword evidence="3" id="KW-1185">Reference proteome</keyword>
<organism evidence="2 3">
    <name type="scientific">Polarella glacialis</name>
    <name type="common">Dinoflagellate</name>
    <dbReference type="NCBI Taxonomy" id="89957"/>
    <lineage>
        <taxon>Eukaryota</taxon>
        <taxon>Sar</taxon>
        <taxon>Alveolata</taxon>
        <taxon>Dinophyceae</taxon>
        <taxon>Suessiales</taxon>
        <taxon>Suessiaceae</taxon>
        <taxon>Polarella</taxon>
    </lineage>
</organism>
<accession>A0A813GRQ3</accession>
<sequence length="311" mass="33809">MGSAASAGGGQVTAFIRQFSDGFDRSLSITPATRSAALSEQPAGKNEAPAPSASLKVKTSASSTSMHTRPPSTAASLHPAKATSLFVIPFEAVAAAAAAVEKCEEQCAEQCAEQCEEPGDDEIVPAAGLKSESEEEKKKEEGEEEKEEEKEKEKEKEEEVTKKIREPAIFESYSVFDFDASECLHAAPPNAILHAIHLGRLTNVMNAVQEFPQHLVKMVHNKREQMYCSEESIEEGIEEDGPSTFQPSSSSADDFEMPHGRVPSPCVAFSDGARAIHLERLNNSMNLLSKFPDLLVDVVKLKRERAFSEQI</sequence>
<feature type="compositionally biased region" description="Polar residues" evidence="1">
    <location>
        <begin position="243"/>
        <end position="252"/>
    </location>
</feature>
<dbReference type="AlphaFoldDB" id="A0A813GRQ3"/>
<name>A0A813GRQ3_POLGL</name>
<gene>
    <name evidence="2" type="ORF">PGLA1383_LOCUS44456</name>
</gene>